<name>A0AAE1DGR5_9GAST</name>
<organism evidence="1 2">
    <name type="scientific">Elysia crispata</name>
    <name type="common">lettuce slug</name>
    <dbReference type="NCBI Taxonomy" id="231223"/>
    <lineage>
        <taxon>Eukaryota</taxon>
        <taxon>Metazoa</taxon>
        <taxon>Spiralia</taxon>
        <taxon>Lophotrochozoa</taxon>
        <taxon>Mollusca</taxon>
        <taxon>Gastropoda</taxon>
        <taxon>Heterobranchia</taxon>
        <taxon>Euthyneura</taxon>
        <taxon>Panpulmonata</taxon>
        <taxon>Sacoglossa</taxon>
        <taxon>Placobranchoidea</taxon>
        <taxon>Plakobranchidae</taxon>
        <taxon>Elysia</taxon>
    </lineage>
</organism>
<dbReference type="AlphaFoldDB" id="A0AAE1DGR5"/>
<feature type="non-terminal residue" evidence="1">
    <location>
        <position position="1"/>
    </location>
</feature>
<dbReference type="Proteomes" id="UP001283361">
    <property type="component" value="Unassembled WGS sequence"/>
</dbReference>
<proteinExistence type="predicted"/>
<dbReference type="EMBL" id="JAWDGP010004001">
    <property type="protein sequence ID" value="KAK3768883.1"/>
    <property type="molecule type" value="Genomic_DNA"/>
</dbReference>
<reference evidence="1" key="1">
    <citation type="journal article" date="2023" name="G3 (Bethesda)">
        <title>A reference genome for the long-term kleptoplast-retaining sea slug Elysia crispata morphotype clarki.</title>
        <authorList>
            <person name="Eastman K.E."/>
            <person name="Pendleton A.L."/>
            <person name="Shaikh M.A."/>
            <person name="Suttiyut T."/>
            <person name="Ogas R."/>
            <person name="Tomko P."/>
            <person name="Gavelis G."/>
            <person name="Widhalm J.R."/>
            <person name="Wisecaver J.H."/>
        </authorList>
    </citation>
    <scope>NUCLEOTIDE SEQUENCE</scope>
    <source>
        <strain evidence="1">ECLA1</strain>
    </source>
</reference>
<protein>
    <submittedName>
        <fullName evidence="1">Uncharacterized protein</fullName>
    </submittedName>
</protein>
<sequence>SWFCVSLHNRRFLIKTHFYIHNTDSPQNLVIVLH</sequence>
<gene>
    <name evidence="1" type="ORF">RRG08_024281</name>
</gene>
<keyword evidence="2" id="KW-1185">Reference proteome</keyword>
<evidence type="ECO:0000313" key="1">
    <source>
        <dbReference type="EMBL" id="KAK3768883.1"/>
    </source>
</evidence>
<accession>A0AAE1DGR5</accession>
<evidence type="ECO:0000313" key="2">
    <source>
        <dbReference type="Proteomes" id="UP001283361"/>
    </source>
</evidence>
<comment type="caution">
    <text evidence="1">The sequence shown here is derived from an EMBL/GenBank/DDBJ whole genome shotgun (WGS) entry which is preliminary data.</text>
</comment>